<dbReference type="EMBL" id="MCFE01000647">
    <property type="protein sequence ID" value="ORX83205.1"/>
    <property type="molecule type" value="Genomic_DNA"/>
</dbReference>
<feature type="chain" id="PRO_5013344997" description="Secreted protein" evidence="2">
    <location>
        <begin position="23"/>
        <end position="180"/>
    </location>
</feature>
<dbReference type="Proteomes" id="UP000193498">
    <property type="component" value="Unassembled WGS sequence"/>
</dbReference>
<feature type="compositionally biased region" description="Polar residues" evidence="1">
    <location>
        <begin position="125"/>
        <end position="136"/>
    </location>
</feature>
<dbReference type="InParanoid" id="A0A1Y1XBV4"/>
<evidence type="ECO:0008006" key="5">
    <source>
        <dbReference type="Google" id="ProtNLM"/>
    </source>
</evidence>
<evidence type="ECO:0000313" key="3">
    <source>
        <dbReference type="EMBL" id="ORX83205.1"/>
    </source>
</evidence>
<keyword evidence="2" id="KW-0732">Signal</keyword>
<organism evidence="3 4">
    <name type="scientific">Basidiobolus meristosporus CBS 931.73</name>
    <dbReference type="NCBI Taxonomy" id="1314790"/>
    <lineage>
        <taxon>Eukaryota</taxon>
        <taxon>Fungi</taxon>
        <taxon>Fungi incertae sedis</taxon>
        <taxon>Zoopagomycota</taxon>
        <taxon>Entomophthoromycotina</taxon>
        <taxon>Basidiobolomycetes</taxon>
        <taxon>Basidiobolales</taxon>
        <taxon>Basidiobolaceae</taxon>
        <taxon>Basidiobolus</taxon>
    </lineage>
</organism>
<protein>
    <recommendedName>
        <fullName evidence="5">Secreted protein</fullName>
    </recommendedName>
</protein>
<name>A0A1Y1XBV4_9FUNG</name>
<reference evidence="3 4" key="1">
    <citation type="submission" date="2016-07" db="EMBL/GenBank/DDBJ databases">
        <title>Pervasive Adenine N6-methylation of Active Genes in Fungi.</title>
        <authorList>
            <consortium name="DOE Joint Genome Institute"/>
            <person name="Mondo S.J."/>
            <person name="Dannebaum R.O."/>
            <person name="Kuo R.C."/>
            <person name="Labutti K."/>
            <person name="Haridas S."/>
            <person name="Kuo A."/>
            <person name="Salamov A."/>
            <person name="Ahrendt S.R."/>
            <person name="Lipzen A."/>
            <person name="Sullivan W."/>
            <person name="Andreopoulos W.B."/>
            <person name="Clum A."/>
            <person name="Lindquist E."/>
            <person name="Daum C."/>
            <person name="Ramamoorthy G.K."/>
            <person name="Gryganskyi A."/>
            <person name="Culley D."/>
            <person name="Magnuson J.K."/>
            <person name="James T.Y."/>
            <person name="O'Malley M.A."/>
            <person name="Stajich J.E."/>
            <person name="Spatafora J.W."/>
            <person name="Visel A."/>
            <person name="Grigoriev I.V."/>
        </authorList>
    </citation>
    <scope>NUCLEOTIDE SEQUENCE [LARGE SCALE GENOMIC DNA]</scope>
    <source>
        <strain evidence="3 4">CBS 931.73</strain>
    </source>
</reference>
<keyword evidence="4" id="KW-1185">Reference proteome</keyword>
<feature type="signal peptide" evidence="2">
    <location>
        <begin position="1"/>
        <end position="22"/>
    </location>
</feature>
<sequence>MRVVMFVPVTVFVFSLMYKVDSSPIPYYEQPTDLVSYRTGQIHPDPHTTASNSRPVKLLWNKQQHCHGVVCPLSGRHKIQPTPILEPESLVQKESYTVRVAQYFIEMFEGLWNKGRRCDGGTCAPTPSKNSMQEQALTHPRVGRDAITPGKKTEKTPSKGILRRFWNMRYYCGGWVCAHP</sequence>
<dbReference type="AlphaFoldDB" id="A0A1Y1XBV4"/>
<evidence type="ECO:0000313" key="4">
    <source>
        <dbReference type="Proteomes" id="UP000193498"/>
    </source>
</evidence>
<comment type="caution">
    <text evidence="3">The sequence shown here is derived from an EMBL/GenBank/DDBJ whole genome shotgun (WGS) entry which is preliminary data.</text>
</comment>
<evidence type="ECO:0000256" key="1">
    <source>
        <dbReference type="SAM" id="MobiDB-lite"/>
    </source>
</evidence>
<evidence type="ECO:0000256" key="2">
    <source>
        <dbReference type="SAM" id="SignalP"/>
    </source>
</evidence>
<accession>A0A1Y1XBV4</accession>
<feature type="region of interest" description="Disordered" evidence="1">
    <location>
        <begin position="124"/>
        <end position="158"/>
    </location>
</feature>
<proteinExistence type="predicted"/>
<gene>
    <name evidence="3" type="ORF">K493DRAFT_89725</name>
</gene>